<feature type="chain" id="PRO_5042230910" evidence="2">
    <location>
        <begin position="20"/>
        <end position="312"/>
    </location>
</feature>
<dbReference type="AlphaFoldDB" id="A0AAD8YCR4"/>
<feature type="compositionally biased region" description="Basic and acidic residues" evidence="1">
    <location>
        <begin position="227"/>
        <end position="238"/>
    </location>
</feature>
<organism evidence="3 4">
    <name type="scientific">Skeletonema marinoi</name>
    <dbReference type="NCBI Taxonomy" id="267567"/>
    <lineage>
        <taxon>Eukaryota</taxon>
        <taxon>Sar</taxon>
        <taxon>Stramenopiles</taxon>
        <taxon>Ochrophyta</taxon>
        <taxon>Bacillariophyta</taxon>
        <taxon>Coscinodiscophyceae</taxon>
        <taxon>Thalassiosirophycidae</taxon>
        <taxon>Thalassiosirales</taxon>
        <taxon>Skeletonemataceae</taxon>
        <taxon>Skeletonema</taxon>
        <taxon>Skeletonema marinoi-dohrnii complex</taxon>
    </lineage>
</organism>
<evidence type="ECO:0000256" key="1">
    <source>
        <dbReference type="SAM" id="MobiDB-lite"/>
    </source>
</evidence>
<feature type="region of interest" description="Disordered" evidence="1">
    <location>
        <begin position="227"/>
        <end position="273"/>
    </location>
</feature>
<evidence type="ECO:0000313" key="4">
    <source>
        <dbReference type="Proteomes" id="UP001224775"/>
    </source>
</evidence>
<feature type="compositionally biased region" description="Low complexity" evidence="1">
    <location>
        <begin position="241"/>
        <end position="251"/>
    </location>
</feature>
<evidence type="ECO:0000313" key="3">
    <source>
        <dbReference type="EMBL" id="KAK1744036.1"/>
    </source>
</evidence>
<dbReference type="Proteomes" id="UP001224775">
    <property type="component" value="Unassembled WGS sequence"/>
</dbReference>
<name>A0AAD8YCR4_9STRA</name>
<feature type="compositionally biased region" description="Basic and acidic residues" evidence="1">
    <location>
        <begin position="261"/>
        <end position="273"/>
    </location>
</feature>
<feature type="signal peptide" evidence="2">
    <location>
        <begin position="1"/>
        <end position="19"/>
    </location>
</feature>
<evidence type="ECO:0000256" key="2">
    <source>
        <dbReference type="SAM" id="SignalP"/>
    </source>
</evidence>
<feature type="compositionally biased region" description="Low complexity" evidence="1">
    <location>
        <begin position="29"/>
        <end position="54"/>
    </location>
</feature>
<keyword evidence="2" id="KW-0732">Signal</keyword>
<keyword evidence="4" id="KW-1185">Reference proteome</keyword>
<feature type="region of interest" description="Disordered" evidence="1">
    <location>
        <begin position="28"/>
        <end position="61"/>
    </location>
</feature>
<comment type="caution">
    <text evidence="3">The sequence shown here is derived from an EMBL/GenBank/DDBJ whole genome shotgun (WGS) entry which is preliminary data.</text>
</comment>
<sequence length="312" mass="32876">MKFTTKALLLANAASVVVAFAPPRPHSLTTQTTHQFQQQSRFPQQQTQQQTTSSALPLFPDPSTLESSSTLLTSDLIDSLVNTVGSLALLGSVGFGVFTGMKDEDWEYEYKAGNEEAKLKYGSNADLALIGVSPEEVAEDMLKGQVTEAQKSFFGKEDEPTAAAAAPQKTTPGATPAQKSFFGKVKAAAAPAPKEPKRMIPVVTAQPAKASNPSDTVLKATEVAKSEVQKKGVQETKQKMSSKSASAATTSTPPPPAASETKTEEVKSKVTEVKKEKGTTRKLAKGATLIVAAGAVAVARNVVKAWLGRGML</sequence>
<dbReference type="EMBL" id="JATAAI010000008">
    <property type="protein sequence ID" value="KAK1744036.1"/>
    <property type="molecule type" value="Genomic_DNA"/>
</dbReference>
<feature type="compositionally biased region" description="Low complexity" evidence="1">
    <location>
        <begin position="161"/>
        <end position="177"/>
    </location>
</feature>
<feature type="region of interest" description="Disordered" evidence="1">
    <location>
        <begin position="155"/>
        <end position="178"/>
    </location>
</feature>
<gene>
    <name evidence="3" type="ORF">QTG54_005633</name>
</gene>
<proteinExistence type="predicted"/>
<reference evidence="3" key="1">
    <citation type="submission" date="2023-06" db="EMBL/GenBank/DDBJ databases">
        <title>Survivors Of The Sea: Transcriptome response of Skeletonema marinoi to long-term dormancy.</title>
        <authorList>
            <person name="Pinder M.I.M."/>
            <person name="Kourtchenko O."/>
            <person name="Robertson E.K."/>
            <person name="Larsson T."/>
            <person name="Maumus F."/>
            <person name="Osuna-Cruz C.M."/>
            <person name="Vancaester E."/>
            <person name="Stenow R."/>
            <person name="Vandepoele K."/>
            <person name="Ploug H."/>
            <person name="Bruchert V."/>
            <person name="Godhe A."/>
            <person name="Topel M."/>
        </authorList>
    </citation>
    <scope>NUCLEOTIDE SEQUENCE</scope>
    <source>
        <strain evidence="3">R05AC</strain>
    </source>
</reference>
<protein>
    <submittedName>
        <fullName evidence="3">Uncharacterized protein</fullName>
    </submittedName>
</protein>
<accession>A0AAD8YCR4</accession>